<organism evidence="2 3">
    <name type="scientific">Novosphingobium mangrovi</name>
    <name type="common">ex Huang et al. 2023</name>
    <dbReference type="NCBI Taxonomy" id="2976432"/>
    <lineage>
        <taxon>Bacteria</taxon>
        <taxon>Pseudomonadati</taxon>
        <taxon>Pseudomonadota</taxon>
        <taxon>Alphaproteobacteria</taxon>
        <taxon>Sphingomonadales</taxon>
        <taxon>Sphingomonadaceae</taxon>
        <taxon>Novosphingobium</taxon>
    </lineage>
</organism>
<dbReference type="Proteomes" id="UP001165583">
    <property type="component" value="Unassembled WGS sequence"/>
</dbReference>
<keyword evidence="1" id="KW-0472">Membrane</keyword>
<evidence type="ECO:0000313" key="3">
    <source>
        <dbReference type="Proteomes" id="UP001165583"/>
    </source>
</evidence>
<protein>
    <submittedName>
        <fullName evidence="2">YdbH domain-containing protein</fullName>
    </submittedName>
</protein>
<evidence type="ECO:0000313" key="2">
    <source>
        <dbReference type="EMBL" id="MCT2400629.1"/>
    </source>
</evidence>
<gene>
    <name evidence="2" type="ORF">NZK81_13810</name>
</gene>
<dbReference type="RefSeq" id="WP_260046706.1">
    <property type="nucleotide sequence ID" value="NZ_JANZXA010000009.1"/>
</dbReference>
<accession>A0ABT2I743</accession>
<sequence>MAQEQDQPPEPDFAASETSVTPARCVRWRRVMLALAALLVVVLGSVWVMRKDIADDVISGELESMGLPAHYEVVSIGPSEQVVRNLVIGDPKKPDFSAAELRVATRLYWGLPGIGRITVVRPRLYGAYHDGKMSFGSLDKVLFTGKAGPFEMPDLDVAVVDGRALIESDNGRIGAKLTGEGPLRGGFSGELAAVAPELSFDGCKAGRTSIYGKVTTASEKPRFEGPVRMAGLGCPDREVAVAQAGLTLDVTLDKALDGGEGKLGFKAGAGRYGDNRLDGASGTANFTYRGRSLNARYDLEARGVRTPQARLARLSFDGRARSAEGLARFDVDSDIGGKGIALGTALDQTLRDAQRTGEGTLVAPLAAQMRSALALETRASTLVANVLLRRTDEGFSLVVPQGSLKGGSGSSLLTLSRVQAMFGTGGLPRVTGNFATGGRGLPQVSGRMESGNDGRLAMHVTMPGYRAGDTRVALPQLALVQGADGALTFTGKASLTGDLPGGRAENLILPIAGSWGANGDLAVWPRCAQVAFDRLQFASLTLDRRSLSVCPVEGRAVVQGRGGNLRVAAGVSGLDLFGHLGETPIRIVSGPLGFVQDGTGPGVLKATALAVDLGPEDGVSQFRIADLDARVGAETAGTFGGADLGLYAVPLDLRRTAGNWRYADGVLTIDGAIFTLVDREKVARFQPMVARDATLRLADNIITAQAVIREPESGREVVRADIVHDLGSATGHADLTADGIRFDDKLQADTLSALALGIVSSLEGTVRGTGRIDWNEKGVTSHGRLATDGVDFAAPFGPVKGLSGEVVFTDLLGLVTAPDQRLKLASINPGIEVTDGILSFEMKPDHYLQVNSAHWPFMGGTLALEPAHMKIGVAETRYYTLKVEGLDATTFVRHLEMDNLNASGVFDGRLPLVFDENGGRIEEGHLVSRPPGGNVAYVGELTYKDLSAMGNFAFDTLKSVNFQSMEISLGGDLAGEIITRVSFTGLSQGLGAKQNFLTKQVAKLPIRFVLNIKAPFFSLFAPLRSLYDPSYVTDPRTLGLIGIDGVPKARGRQAPAVSAIQPPVSENNP</sequence>
<comment type="caution">
    <text evidence="2">The sequence shown here is derived from an EMBL/GenBank/DDBJ whole genome shotgun (WGS) entry which is preliminary data.</text>
</comment>
<dbReference type="InterPro" id="IPR021730">
    <property type="entry name" value="YdbH"/>
</dbReference>
<name>A0ABT2I743_9SPHN</name>
<dbReference type="EMBL" id="JANZXA010000009">
    <property type="protein sequence ID" value="MCT2400629.1"/>
    <property type="molecule type" value="Genomic_DNA"/>
</dbReference>
<feature type="transmembrane region" description="Helical" evidence="1">
    <location>
        <begin position="31"/>
        <end position="49"/>
    </location>
</feature>
<proteinExistence type="predicted"/>
<reference evidence="2" key="1">
    <citation type="submission" date="2022-09" db="EMBL/GenBank/DDBJ databases">
        <title>Novosphingobium sp. Nov., a polycyclic aromatic hydrocarbon-degrading bacterium isolated form mangrove sediments in HongKong.</title>
        <authorList>
            <person name="Hu Z."/>
        </authorList>
    </citation>
    <scope>NUCLEOTIDE SEQUENCE</scope>
    <source>
        <strain evidence="2">HK4-1</strain>
    </source>
</reference>
<evidence type="ECO:0000256" key="1">
    <source>
        <dbReference type="SAM" id="Phobius"/>
    </source>
</evidence>
<keyword evidence="1" id="KW-1133">Transmembrane helix</keyword>
<keyword evidence="1" id="KW-0812">Transmembrane</keyword>
<keyword evidence="3" id="KW-1185">Reference proteome</keyword>
<dbReference type="Pfam" id="PF11739">
    <property type="entry name" value="YdbH-like"/>
    <property type="match status" value="1"/>
</dbReference>